<proteinExistence type="predicted"/>
<organism evidence="2">
    <name type="scientific">bioreactor metagenome</name>
    <dbReference type="NCBI Taxonomy" id="1076179"/>
    <lineage>
        <taxon>unclassified sequences</taxon>
        <taxon>metagenomes</taxon>
        <taxon>ecological metagenomes</taxon>
    </lineage>
</organism>
<dbReference type="GO" id="GO:0016747">
    <property type="term" value="F:acyltransferase activity, transferring groups other than amino-acyl groups"/>
    <property type="evidence" value="ECO:0007669"/>
    <property type="project" value="InterPro"/>
</dbReference>
<dbReference type="EMBL" id="VSSQ01001266">
    <property type="protein sequence ID" value="MPM06795.1"/>
    <property type="molecule type" value="Genomic_DNA"/>
</dbReference>
<dbReference type="InterPro" id="IPR016181">
    <property type="entry name" value="Acyl_CoA_acyltransferase"/>
</dbReference>
<dbReference type="SUPFAM" id="SSF55729">
    <property type="entry name" value="Acyl-CoA N-acyltransferases (Nat)"/>
    <property type="match status" value="1"/>
</dbReference>
<gene>
    <name evidence="2" type="ORF">SDC9_53098</name>
</gene>
<sequence length="184" mass="21244">MSVQGICQVLFSHGMLAFKPMITLRPAETKDIEILWTLQKEAFLPLWERYHDAGNPYLRGPEDIRTRLFSPQYHCFCILDNAQIIGGILYATMTNEIEREYYLQRLFIAPERQNQGIGRKAIALCEHELADATLFSVEFPQDLEKNRTCYTKAGFKDTGRRVKTEEGIVLARFEKRIIHPCSGT</sequence>
<feature type="domain" description="N-acetyltransferase" evidence="1">
    <location>
        <begin position="22"/>
        <end position="175"/>
    </location>
</feature>
<protein>
    <recommendedName>
        <fullName evidence="1">N-acetyltransferase domain-containing protein</fullName>
    </recommendedName>
</protein>
<accession>A0A644WSC0</accession>
<evidence type="ECO:0000313" key="2">
    <source>
        <dbReference type="EMBL" id="MPM06795.1"/>
    </source>
</evidence>
<dbReference type="PROSITE" id="PS51186">
    <property type="entry name" value="GNAT"/>
    <property type="match status" value="1"/>
</dbReference>
<dbReference type="Pfam" id="PF13673">
    <property type="entry name" value="Acetyltransf_10"/>
    <property type="match status" value="1"/>
</dbReference>
<reference evidence="2" key="1">
    <citation type="submission" date="2019-08" db="EMBL/GenBank/DDBJ databases">
        <authorList>
            <person name="Kucharzyk K."/>
            <person name="Murdoch R.W."/>
            <person name="Higgins S."/>
            <person name="Loffler F."/>
        </authorList>
    </citation>
    <scope>NUCLEOTIDE SEQUENCE</scope>
</reference>
<dbReference type="InterPro" id="IPR000182">
    <property type="entry name" value="GNAT_dom"/>
</dbReference>
<comment type="caution">
    <text evidence="2">The sequence shown here is derived from an EMBL/GenBank/DDBJ whole genome shotgun (WGS) entry which is preliminary data.</text>
</comment>
<name>A0A644WSC0_9ZZZZ</name>
<evidence type="ECO:0000259" key="1">
    <source>
        <dbReference type="PROSITE" id="PS51186"/>
    </source>
</evidence>
<dbReference type="AlphaFoldDB" id="A0A644WSC0"/>
<dbReference type="CDD" id="cd04301">
    <property type="entry name" value="NAT_SF"/>
    <property type="match status" value="1"/>
</dbReference>
<dbReference type="Gene3D" id="3.40.630.30">
    <property type="match status" value="1"/>
</dbReference>